<dbReference type="AlphaFoldDB" id="A0A936Z1K3"/>
<keyword evidence="3 6" id="KW-1133">Transmembrane helix</keyword>
<evidence type="ECO:0000259" key="7">
    <source>
        <dbReference type="Pfam" id="PF04932"/>
    </source>
</evidence>
<dbReference type="PANTHER" id="PTHR37422">
    <property type="entry name" value="TEICHURONIC ACID BIOSYNTHESIS PROTEIN TUAE"/>
    <property type="match status" value="1"/>
</dbReference>
<evidence type="ECO:0000313" key="8">
    <source>
        <dbReference type="EMBL" id="MBL0391975.1"/>
    </source>
</evidence>
<dbReference type="Pfam" id="PF04932">
    <property type="entry name" value="Wzy_C"/>
    <property type="match status" value="1"/>
</dbReference>
<feature type="transmembrane region" description="Helical" evidence="6">
    <location>
        <begin position="366"/>
        <end position="390"/>
    </location>
</feature>
<feature type="transmembrane region" description="Helical" evidence="6">
    <location>
        <begin position="402"/>
        <end position="419"/>
    </location>
</feature>
<feature type="transmembrane region" description="Helical" evidence="6">
    <location>
        <begin position="117"/>
        <end position="136"/>
    </location>
</feature>
<feature type="transmembrane region" description="Helical" evidence="6">
    <location>
        <begin position="228"/>
        <end position="248"/>
    </location>
</feature>
<keyword evidence="4 6" id="KW-0472">Membrane</keyword>
<organism evidence="8 9">
    <name type="scientific">Ramlibacter monticola</name>
    <dbReference type="NCBI Taxonomy" id="1926872"/>
    <lineage>
        <taxon>Bacteria</taxon>
        <taxon>Pseudomonadati</taxon>
        <taxon>Pseudomonadota</taxon>
        <taxon>Betaproteobacteria</taxon>
        <taxon>Burkholderiales</taxon>
        <taxon>Comamonadaceae</taxon>
        <taxon>Ramlibacter</taxon>
    </lineage>
</organism>
<comment type="caution">
    <text evidence="8">The sequence shown here is derived from an EMBL/GenBank/DDBJ whole genome shotgun (WGS) entry which is preliminary data.</text>
</comment>
<evidence type="ECO:0000313" key="9">
    <source>
        <dbReference type="Proteomes" id="UP000599109"/>
    </source>
</evidence>
<dbReference type="PANTHER" id="PTHR37422:SF13">
    <property type="entry name" value="LIPOPOLYSACCHARIDE BIOSYNTHESIS PROTEIN PA4999-RELATED"/>
    <property type="match status" value="1"/>
</dbReference>
<feature type="transmembrane region" description="Helical" evidence="6">
    <location>
        <begin position="9"/>
        <end position="26"/>
    </location>
</feature>
<dbReference type="GO" id="GO:0016874">
    <property type="term" value="F:ligase activity"/>
    <property type="evidence" value="ECO:0007669"/>
    <property type="project" value="UniProtKB-KW"/>
</dbReference>
<feature type="transmembrane region" description="Helical" evidence="6">
    <location>
        <begin position="295"/>
        <end position="316"/>
    </location>
</feature>
<dbReference type="RefSeq" id="WP_201674567.1">
    <property type="nucleotide sequence ID" value="NZ_JAEQNE010000002.1"/>
</dbReference>
<gene>
    <name evidence="8" type="ORF">JJ685_12615</name>
</gene>
<evidence type="ECO:0000256" key="6">
    <source>
        <dbReference type="SAM" id="Phobius"/>
    </source>
</evidence>
<sequence length="454" mass="47921">MTGIEARKSRWAGILVTCFVAAIFYGDVFVGVTLPLGVFFLLGCLLLGGIRRPAGRLVVPLLLLGGLGVVVGVQALTGQPPNGKADMVAYLPVAYAVLALVVLGGKGIPDDLLRKGIIGGGLITGLVMCGMFLFAGDDTYLVRSQFLVGKGTYADHLKKYGRTVPQPAPDAAVSPRTGEGTGTSPRAGGGGQRASVPRIQPDVTAEFAPPTDSASMQMYGVKSRARNALGFSNYIAAFLVFCFTVCLFTRRFLLAAVFVLLTCGTLSRFGFGFLALAALLWLMGRKPSGGAKLGLGTLVVVVCGLFLLVAAGDMIARYPPLASISARISYWQSGARVLMDSPLIGQPRSFIMAAHDYSVFWNPHNAVLWIGALFGLVGIGLCIAYYALVLRTACARAQTSDVWAGVYFGLVVLTAWSLVEPLSMSPAYELLFATCLALGRPAEEPALTMRAAYA</sequence>
<feature type="transmembrane region" description="Helical" evidence="6">
    <location>
        <begin position="255"/>
        <end position="283"/>
    </location>
</feature>
<feature type="transmembrane region" description="Helical" evidence="6">
    <location>
        <begin position="88"/>
        <end position="105"/>
    </location>
</feature>
<evidence type="ECO:0000256" key="5">
    <source>
        <dbReference type="SAM" id="MobiDB-lite"/>
    </source>
</evidence>
<dbReference type="InterPro" id="IPR051533">
    <property type="entry name" value="WaaL-like"/>
</dbReference>
<dbReference type="Proteomes" id="UP000599109">
    <property type="component" value="Unassembled WGS sequence"/>
</dbReference>
<feature type="region of interest" description="Disordered" evidence="5">
    <location>
        <begin position="164"/>
        <end position="195"/>
    </location>
</feature>
<feature type="domain" description="O-antigen ligase-related" evidence="7">
    <location>
        <begin position="254"/>
        <end position="381"/>
    </location>
</feature>
<proteinExistence type="predicted"/>
<evidence type="ECO:0000256" key="3">
    <source>
        <dbReference type="ARBA" id="ARBA00022989"/>
    </source>
</evidence>
<evidence type="ECO:0000256" key="2">
    <source>
        <dbReference type="ARBA" id="ARBA00022692"/>
    </source>
</evidence>
<keyword evidence="2 6" id="KW-0812">Transmembrane</keyword>
<comment type="subcellular location">
    <subcellularLocation>
        <location evidence="1">Membrane</location>
        <topology evidence="1">Multi-pass membrane protein</topology>
    </subcellularLocation>
</comment>
<dbReference type="InterPro" id="IPR007016">
    <property type="entry name" value="O-antigen_ligase-rel_domated"/>
</dbReference>
<keyword evidence="8" id="KW-0436">Ligase</keyword>
<protein>
    <submittedName>
        <fullName evidence="8">O-antigen ligase family protein</fullName>
    </submittedName>
</protein>
<dbReference type="GO" id="GO:0016020">
    <property type="term" value="C:membrane"/>
    <property type="evidence" value="ECO:0007669"/>
    <property type="project" value="UniProtKB-SubCell"/>
</dbReference>
<feature type="transmembrane region" description="Helical" evidence="6">
    <location>
        <begin position="57"/>
        <end position="76"/>
    </location>
</feature>
<name>A0A936Z1K3_9BURK</name>
<evidence type="ECO:0000256" key="1">
    <source>
        <dbReference type="ARBA" id="ARBA00004141"/>
    </source>
</evidence>
<evidence type="ECO:0000256" key="4">
    <source>
        <dbReference type="ARBA" id="ARBA00023136"/>
    </source>
</evidence>
<keyword evidence="9" id="KW-1185">Reference proteome</keyword>
<accession>A0A936Z1K3</accession>
<dbReference type="EMBL" id="JAEQNE010000002">
    <property type="protein sequence ID" value="MBL0391975.1"/>
    <property type="molecule type" value="Genomic_DNA"/>
</dbReference>
<reference evidence="8 9" key="1">
    <citation type="journal article" date="2017" name="Int. J. Syst. Evol. Microbiol.">
        <title>Ramlibacter monticola sp. nov., isolated from forest soil.</title>
        <authorList>
            <person name="Chaudhary D.K."/>
            <person name="Kim J."/>
        </authorList>
    </citation>
    <scope>NUCLEOTIDE SEQUENCE [LARGE SCALE GENOMIC DNA]</scope>
    <source>
        <strain evidence="8 9">KACC 19175</strain>
    </source>
</reference>